<reference evidence="3 4" key="1">
    <citation type="journal article" date="2017" name="Int. J. Parasitol.">
        <title>The genome of the protozoan parasite Cystoisospora suis and a reverse vaccinology approach to identify vaccine candidates.</title>
        <authorList>
            <person name="Palmieri N."/>
            <person name="Shrestha A."/>
            <person name="Ruttkowski B."/>
            <person name="Beck T."/>
            <person name="Vogl C."/>
            <person name="Tomley F."/>
            <person name="Blake D.P."/>
            <person name="Joachim A."/>
        </authorList>
    </citation>
    <scope>NUCLEOTIDE SEQUENCE [LARGE SCALE GENOMIC DNA]</scope>
    <source>
        <strain evidence="3 4">Wien I</strain>
    </source>
</reference>
<feature type="transmembrane region" description="Helical" evidence="2">
    <location>
        <begin position="189"/>
        <end position="213"/>
    </location>
</feature>
<gene>
    <name evidence="3" type="ORF">CSUI_004996</name>
</gene>
<protein>
    <recommendedName>
        <fullName evidence="5">Transmembrane protein</fullName>
    </recommendedName>
</protein>
<keyword evidence="2" id="KW-1133">Transmembrane helix</keyword>
<keyword evidence="2" id="KW-0472">Membrane</keyword>
<feature type="region of interest" description="Disordered" evidence="1">
    <location>
        <begin position="23"/>
        <end position="119"/>
    </location>
</feature>
<name>A0A2C6KYZ3_9APIC</name>
<dbReference type="AlphaFoldDB" id="A0A2C6KYZ3"/>
<keyword evidence="2" id="KW-0812">Transmembrane</keyword>
<evidence type="ECO:0000313" key="4">
    <source>
        <dbReference type="Proteomes" id="UP000221165"/>
    </source>
</evidence>
<evidence type="ECO:0008006" key="5">
    <source>
        <dbReference type="Google" id="ProtNLM"/>
    </source>
</evidence>
<dbReference type="Proteomes" id="UP000221165">
    <property type="component" value="Unassembled WGS sequence"/>
</dbReference>
<sequence>MNEYSTKEKEKILDTLTSSFFSALPSFSLAPRSPRSPSNDEKFVSQTILNRHEEDHEVLRKEPRKKYPDLYQKNPSLSHALVKKRQDEKEEEERGEENEEEQAQEEGPNDDQGVIDDDLAGGQQSLSTFKITDPRVLSDLFKETPPEIEGRKTGLVAGSLALVSLLAALSKKLPGTNPLGRLGGKVRDYTFLGTSGGFTAALVLEALVSYYAYRVTKQKQLDYFKALKQIDKLYRDQKEEDLYLSPKNDDEKSDKNN</sequence>
<dbReference type="GeneID" id="94428388"/>
<proteinExistence type="predicted"/>
<accession>A0A2C6KYZ3</accession>
<evidence type="ECO:0000256" key="1">
    <source>
        <dbReference type="SAM" id="MobiDB-lite"/>
    </source>
</evidence>
<organism evidence="3 4">
    <name type="scientific">Cystoisospora suis</name>
    <dbReference type="NCBI Taxonomy" id="483139"/>
    <lineage>
        <taxon>Eukaryota</taxon>
        <taxon>Sar</taxon>
        <taxon>Alveolata</taxon>
        <taxon>Apicomplexa</taxon>
        <taxon>Conoidasida</taxon>
        <taxon>Coccidia</taxon>
        <taxon>Eucoccidiorida</taxon>
        <taxon>Eimeriorina</taxon>
        <taxon>Sarcocystidae</taxon>
        <taxon>Cystoisospora</taxon>
    </lineage>
</organism>
<dbReference type="EMBL" id="MIGC01002394">
    <property type="protein sequence ID" value="PHJ21165.1"/>
    <property type="molecule type" value="Genomic_DNA"/>
</dbReference>
<feature type="compositionally biased region" description="Basic and acidic residues" evidence="1">
    <location>
        <begin position="50"/>
        <end position="68"/>
    </location>
</feature>
<keyword evidence="4" id="KW-1185">Reference proteome</keyword>
<evidence type="ECO:0000256" key="2">
    <source>
        <dbReference type="SAM" id="Phobius"/>
    </source>
</evidence>
<evidence type="ECO:0000313" key="3">
    <source>
        <dbReference type="EMBL" id="PHJ21165.1"/>
    </source>
</evidence>
<comment type="caution">
    <text evidence="3">The sequence shown here is derived from an EMBL/GenBank/DDBJ whole genome shotgun (WGS) entry which is preliminary data.</text>
</comment>
<feature type="compositionally biased region" description="Acidic residues" evidence="1">
    <location>
        <begin position="89"/>
        <end position="119"/>
    </location>
</feature>
<dbReference type="RefSeq" id="XP_067922849.1">
    <property type="nucleotide sequence ID" value="XM_068065177.1"/>
</dbReference>
<dbReference type="VEuPathDB" id="ToxoDB:CSUI_004996"/>
<feature type="non-terminal residue" evidence="3">
    <location>
        <position position="257"/>
    </location>
</feature>